<dbReference type="EMBL" id="JAGRRH010000023">
    <property type="protein sequence ID" value="KAG7343770.1"/>
    <property type="molecule type" value="Genomic_DNA"/>
</dbReference>
<evidence type="ECO:0000259" key="2">
    <source>
        <dbReference type="PROSITE" id="PS50983"/>
    </source>
</evidence>
<proteinExistence type="predicted"/>
<sequence>MTLENEGPSTQQLQEELSGQQGNPPRIVSLLPSITEVLSSLGVADHIVGITHECDYPPEALEGATVVTISDISPYQMTQAEIHQQVTGSLVQGHSLYGLDAAKLKALQPDVIFTQSLCDVCAVSYPVVTSTCAKIFGNGPHIVSLEPNNLKDVLETFLVAGRALRCEDVSKRVVDELQSQFDFIRITVNEHLCGRKRPLVAFLEWHRPFFTGGHWIADLMEIAGCDYRMCQSGERSQAMSDEEFQAMDPDFILIGPCGFTVERAFEDTIQIMSLDKTDDNPKLQERSWWKTMRAVKNGNVFALDGNSYFARPGPRLLQGCGLIASCVHGAEVAKKLGEELAPSAGMKQVTSNLYSE</sequence>
<name>A0A9K3KIC6_9STRA</name>
<dbReference type="Proteomes" id="UP000693970">
    <property type="component" value="Unassembled WGS sequence"/>
</dbReference>
<dbReference type="PANTHER" id="PTHR42860">
    <property type="entry name" value="VITAMIN B12-BINDING PROTEIN"/>
    <property type="match status" value="1"/>
</dbReference>
<dbReference type="PROSITE" id="PS50983">
    <property type="entry name" value="FE_B12_PBP"/>
    <property type="match status" value="1"/>
</dbReference>
<feature type="region of interest" description="Disordered" evidence="1">
    <location>
        <begin position="1"/>
        <end position="25"/>
    </location>
</feature>
<dbReference type="AlphaFoldDB" id="A0A9K3KIC6"/>
<evidence type="ECO:0000256" key="1">
    <source>
        <dbReference type="SAM" id="MobiDB-lite"/>
    </source>
</evidence>
<gene>
    <name evidence="3" type="ORF">IV203_021778</name>
</gene>
<protein>
    <submittedName>
        <fullName evidence="3">Periplasmic binding protein</fullName>
    </submittedName>
</protein>
<keyword evidence="4" id="KW-1185">Reference proteome</keyword>
<dbReference type="InterPro" id="IPR051030">
    <property type="entry name" value="Vitamin_B12-ABC_binding"/>
</dbReference>
<organism evidence="3 4">
    <name type="scientific">Nitzschia inconspicua</name>
    <dbReference type="NCBI Taxonomy" id="303405"/>
    <lineage>
        <taxon>Eukaryota</taxon>
        <taxon>Sar</taxon>
        <taxon>Stramenopiles</taxon>
        <taxon>Ochrophyta</taxon>
        <taxon>Bacillariophyta</taxon>
        <taxon>Bacillariophyceae</taxon>
        <taxon>Bacillariophycidae</taxon>
        <taxon>Bacillariales</taxon>
        <taxon>Bacillariaceae</taxon>
        <taxon>Nitzschia</taxon>
    </lineage>
</organism>
<comment type="caution">
    <text evidence="3">The sequence shown here is derived from an EMBL/GenBank/DDBJ whole genome shotgun (WGS) entry which is preliminary data.</text>
</comment>
<dbReference type="PANTHER" id="PTHR42860:SF1">
    <property type="entry name" value="VITAMIN B12-BINDING PROTEIN"/>
    <property type="match status" value="1"/>
</dbReference>
<reference evidence="3" key="2">
    <citation type="submission" date="2021-04" db="EMBL/GenBank/DDBJ databases">
        <authorList>
            <person name="Podell S."/>
        </authorList>
    </citation>
    <scope>NUCLEOTIDE SEQUENCE</scope>
    <source>
        <strain evidence="3">Hildebrandi</strain>
    </source>
</reference>
<evidence type="ECO:0000313" key="3">
    <source>
        <dbReference type="EMBL" id="KAG7343770.1"/>
    </source>
</evidence>
<dbReference type="InterPro" id="IPR002491">
    <property type="entry name" value="ABC_transptr_periplasmic_BD"/>
</dbReference>
<dbReference type="Pfam" id="PF01497">
    <property type="entry name" value="Peripla_BP_2"/>
    <property type="match status" value="1"/>
</dbReference>
<evidence type="ECO:0000313" key="4">
    <source>
        <dbReference type="Proteomes" id="UP000693970"/>
    </source>
</evidence>
<feature type="domain" description="Fe/B12 periplasmic-binding" evidence="2">
    <location>
        <begin position="26"/>
        <end position="344"/>
    </location>
</feature>
<feature type="compositionally biased region" description="Low complexity" evidence="1">
    <location>
        <begin position="9"/>
        <end position="22"/>
    </location>
</feature>
<accession>A0A9K3KIC6</accession>
<dbReference type="OrthoDB" id="274765at2759"/>
<reference evidence="3" key="1">
    <citation type="journal article" date="2021" name="Sci. Rep.">
        <title>Diploid genomic architecture of Nitzschia inconspicua, an elite biomass production diatom.</title>
        <authorList>
            <person name="Oliver A."/>
            <person name="Podell S."/>
            <person name="Pinowska A."/>
            <person name="Traller J.C."/>
            <person name="Smith S.R."/>
            <person name="McClure R."/>
            <person name="Beliaev A."/>
            <person name="Bohutskyi P."/>
            <person name="Hill E.A."/>
            <person name="Rabines A."/>
            <person name="Zheng H."/>
            <person name="Allen L.Z."/>
            <person name="Kuo A."/>
            <person name="Grigoriev I.V."/>
            <person name="Allen A.E."/>
            <person name="Hazlebeck D."/>
            <person name="Allen E.E."/>
        </authorList>
    </citation>
    <scope>NUCLEOTIDE SEQUENCE</scope>
    <source>
        <strain evidence="3">Hildebrandi</strain>
    </source>
</reference>